<dbReference type="FunFam" id="3.30.420.340:FF:000003">
    <property type="entry name" value="UvrABC system protein C"/>
    <property type="match status" value="1"/>
</dbReference>
<evidence type="ECO:0000256" key="7">
    <source>
        <dbReference type="HAMAP-Rule" id="MF_00203"/>
    </source>
</evidence>
<dbReference type="SMART" id="SM00465">
    <property type="entry name" value="GIYc"/>
    <property type="match status" value="1"/>
</dbReference>
<dbReference type="HAMAP" id="MF_00203">
    <property type="entry name" value="UvrC"/>
    <property type="match status" value="1"/>
</dbReference>
<dbReference type="SUPFAM" id="SSF82771">
    <property type="entry name" value="GIY-YIG endonuclease"/>
    <property type="match status" value="1"/>
</dbReference>
<dbReference type="AlphaFoldDB" id="A0AAU7E0G6"/>
<dbReference type="EMBL" id="CP146203">
    <property type="protein sequence ID" value="XBH22753.1"/>
    <property type="molecule type" value="Genomic_DNA"/>
</dbReference>
<dbReference type="Gene3D" id="1.10.150.20">
    <property type="entry name" value="5' to 3' exonuclease, C-terminal subdomain"/>
    <property type="match status" value="1"/>
</dbReference>
<dbReference type="InterPro" id="IPR000305">
    <property type="entry name" value="GIY-YIG_endonuc"/>
</dbReference>
<dbReference type="GO" id="GO:0009381">
    <property type="term" value="F:excinuclease ABC activity"/>
    <property type="evidence" value="ECO:0007669"/>
    <property type="project" value="UniProtKB-UniRule"/>
</dbReference>
<dbReference type="GO" id="GO:0005737">
    <property type="term" value="C:cytoplasm"/>
    <property type="evidence" value="ECO:0007669"/>
    <property type="project" value="UniProtKB-SubCell"/>
</dbReference>
<dbReference type="Pfam" id="PF22920">
    <property type="entry name" value="UvrC_RNaseH"/>
    <property type="match status" value="1"/>
</dbReference>
<dbReference type="InterPro" id="IPR004791">
    <property type="entry name" value="UvrC"/>
</dbReference>
<gene>
    <name evidence="7 12" type="primary">uvrC</name>
    <name evidence="12" type="ORF">V5R04_05920</name>
</gene>
<dbReference type="PROSITE" id="PS50164">
    <property type="entry name" value="GIY_YIG"/>
    <property type="match status" value="1"/>
</dbReference>
<sequence length="682" mass="75411">MADPSSYRPAPAEIPTTAGVYRFRDETGRVIYVGKANNLRSRLANYFQPLSSLHPRTATMVTTAAGVEWTIVNNEVEALTLEYFWIKEFDPRFNVKYRDDKTYPYLAVTMSESFPRAQVMRGAKRAGNRYFGPFGHAWAIRETLDLLLRVFPIRTCSAGVFQRAKRSGRPCLLGYIDKCAAPCVGRISQDDHLALAQDFCAFMAGDTGRFMARLEQEMRAASAELDFETAARRRDDIKALQRALEKNAIVLQDGTDADIFAFHGDELEAAVQVFHVRSGRIRGQRGWVVEKIEELTDSELIERLLLQVYGAAQEGLTENAGAGERREAFPREVLVPVLPPDVTHMSQWMSSLRGSTVDIRVPQRGDKKTLAQTVAMNAEQSLKLHRTRRSGDITSRSLALQEIQEALFLPSAPLRIECFDVSHNQGTYQVASMVVFEDGMPKKSQYRTFNIRGPEGEGARDDTAAMYEVVTRRFKRHLKDLESVDESDLIVSSGEISAEQDDDLARNAKQFAYAPSLVVVDGGQPQVAAAARALEDLGITDVALCGLAKRLEEIWVPNDDYPVILPRSSEGLYLMQRLRDEAHRFAITAHRKRRSAGMTVSVLDAIPGLGPAKQGALLKHFGSVKKLKAATAAEIALVAGFGAKSAARVYAGLHPEGTAPAPETELELPAEAQPLAQGDLET</sequence>
<dbReference type="InterPro" id="IPR035901">
    <property type="entry name" value="GIY-YIG_endonuc_sf"/>
</dbReference>
<keyword evidence="3 7" id="KW-0228">DNA excision</keyword>
<feature type="domain" description="UVR" evidence="9">
    <location>
        <begin position="208"/>
        <end position="243"/>
    </location>
</feature>
<evidence type="ECO:0000256" key="2">
    <source>
        <dbReference type="ARBA" id="ARBA00022763"/>
    </source>
</evidence>
<dbReference type="PANTHER" id="PTHR30562">
    <property type="entry name" value="UVRC/OXIDOREDUCTASE"/>
    <property type="match status" value="1"/>
</dbReference>
<accession>A0AAU7E0G6</accession>
<feature type="domain" description="GIY-YIG" evidence="10">
    <location>
        <begin position="16"/>
        <end position="95"/>
    </location>
</feature>
<keyword evidence="5 7" id="KW-0234">DNA repair</keyword>
<evidence type="ECO:0000256" key="1">
    <source>
        <dbReference type="ARBA" id="ARBA00022490"/>
    </source>
</evidence>
<dbReference type="Gene3D" id="3.40.1440.10">
    <property type="entry name" value="GIY-YIG endonuclease"/>
    <property type="match status" value="1"/>
</dbReference>
<dbReference type="InterPro" id="IPR001162">
    <property type="entry name" value="UvrC_RNase_H_dom"/>
</dbReference>
<dbReference type="NCBIfam" id="TIGR00194">
    <property type="entry name" value="uvrC"/>
    <property type="match status" value="1"/>
</dbReference>
<dbReference type="GO" id="GO:0009432">
    <property type="term" value="P:SOS response"/>
    <property type="evidence" value="ECO:0007669"/>
    <property type="project" value="UniProtKB-UniRule"/>
</dbReference>
<feature type="compositionally biased region" description="Low complexity" evidence="8">
    <location>
        <begin position="658"/>
        <end position="682"/>
    </location>
</feature>
<dbReference type="InterPro" id="IPR001943">
    <property type="entry name" value="UVR_dom"/>
</dbReference>
<evidence type="ECO:0000256" key="3">
    <source>
        <dbReference type="ARBA" id="ARBA00022769"/>
    </source>
</evidence>
<dbReference type="PROSITE" id="PS50151">
    <property type="entry name" value="UVR"/>
    <property type="match status" value="1"/>
</dbReference>
<dbReference type="Pfam" id="PF14520">
    <property type="entry name" value="HHH_5"/>
    <property type="match status" value="1"/>
</dbReference>
<dbReference type="SUPFAM" id="SSF47781">
    <property type="entry name" value="RuvA domain 2-like"/>
    <property type="match status" value="1"/>
</dbReference>
<dbReference type="PROSITE" id="PS50165">
    <property type="entry name" value="UVRC"/>
    <property type="match status" value="1"/>
</dbReference>
<dbReference type="Pfam" id="PF01541">
    <property type="entry name" value="GIY-YIG"/>
    <property type="match status" value="1"/>
</dbReference>
<comment type="function">
    <text evidence="7">The UvrABC repair system catalyzes the recognition and processing of DNA lesions. UvrC both incises the 5' and 3' sides of the lesion. The N-terminal half is responsible for the 3' incision and the C-terminal half is responsible for the 5' incision.</text>
</comment>
<dbReference type="Gene3D" id="3.30.420.340">
    <property type="entry name" value="UvrC, RNAse H endonuclease domain"/>
    <property type="match status" value="1"/>
</dbReference>
<dbReference type="InterPro" id="IPR010994">
    <property type="entry name" value="RuvA_2-like"/>
</dbReference>
<dbReference type="Pfam" id="PF08459">
    <property type="entry name" value="UvrC_RNaseH_dom"/>
    <property type="match status" value="1"/>
</dbReference>
<comment type="subunit">
    <text evidence="7">Interacts with UvrB in an incision complex.</text>
</comment>
<keyword evidence="1 7" id="KW-0963">Cytoplasm</keyword>
<keyword evidence="6 7" id="KW-0742">SOS response</keyword>
<dbReference type="InterPro" id="IPR038476">
    <property type="entry name" value="UvrC_RNase_H_dom_sf"/>
</dbReference>
<dbReference type="SUPFAM" id="SSF46600">
    <property type="entry name" value="C-terminal UvrC-binding domain of UvrB"/>
    <property type="match status" value="1"/>
</dbReference>
<dbReference type="Gene3D" id="4.10.860.10">
    <property type="entry name" value="UVR domain"/>
    <property type="match status" value="1"/>
</dbReference>
<keyword evidence="4 7" id="KW-0267">Excision nuclease</keyword>
<keyword evidence="2 7" id="KW-0227">DNA damage</keyword>
<dbReference type="NCBIfam" id="NF001824">
    <property type="entry name" value="PRK00558.1-5"/>
    <property type="match status" value="1"/>
</dbReference>
<dbReference type="CDD" id="cd10434">
    <property type="entry name" value="GIY-YIG_UvrC_Cho"/>
    <property type="match status" value="1"/>
</dbReference>
<name>A0AAU7E0G6_9MICO</name>
<dbReference type="GO" id="GO:0006289">
    <property type="term" value="P:nucleotide-excision repair"/>
    <property type="evidence" value="ECO:0007669"/>
    <property type="project" value="UniProtKB-UniRule"/>
</dbReference>
<keyword evidence="12" id="KW-0378">Hydrolase</keyword>
<feature type="region of interest" description="Disordered" evidence="8">
    <location>
        <begin position="655"/>
        <end position="682"/>
    </location>
</feature>
<dbReference type="GO" id="GO:0003677">
    <property type="term" value="F:DNA binding"/>
    <property type="evidence" value="ECO:0007669"/>
    <property type="project" value="UniProtKB-UniRule"/>
</dbReference>
<dbReference type="Pfam" id="PF02151">
    <property type="entry name" value="UVR"/>
    <property type="match status" value="1"/>
</dbReference>
<dbReference type="GO" id="GO:0009380">
    <property type="term" value="C:excinuclease repair complex"/>
    <property type="evidence" value="ECO:0007669"/>
    <property type="project" value="InterPro"/>
</dbReference>
<dbReference type="InterPro" id="IPR047296">
    <property type="entry name" value="GIY-YIG_UvrC_Cho"/>
</dbReference>
<protein>
    <recommendedName>
        <fullName evidence="7">UvrABC system protein C</fullName>
        <shortName evidence="7">Protein UvrC</shortName>
    </recommendedName>
    <alternativeName>
        <fullName evidence="7">Excinuclease ABC subunit C</fullName>
    </alternativeName>
</protein>
<dbReference type="InterPro" id="IPR036876">
    <property type="entry name" value="UVR_dom_sf"/>
</dbReference>
<evidence type="ECO:0000256" key="5">
    <source>
        <dbReference type="ARBA" id="ARBA00023204"/>
    </source>
</evidence>
<dbReference type="PANTHER" id="PTHR30562:SF1">
    <property type="entry name" value="UVRABC SYSTEM PROTEIN C"/>
    <property type="match status" value="1"/>
</dbReference>
<organism evidence="12">
    <name type="scientific">Jonesiaceae bacterium BS-20</name>
    <dbReference type="NCBI Taxonomy" id="3120821"/>
    <lineage>
        <taxon>Bacteria</taxon>
        <taxon>Bacillati</taxon>
        <taxon>Actinomycetota</taxon>
        <taxon>Actinomycetes</taxon>
        <taxon>Micrococcales</taxon>
        <taxon>Jonesiaceae</taxon>
    </lineage>
</organism>
<evidence type="ECO:0000259" key="11">
    <source>
        <dbReference type="PROSITE" id="PS50165"/>
    </source>
</evidence>
<evidence type="ECO:0000259" key="10">
    <source>
        <dbReference type="PROSITE" id="PS50164"/>
    </source>
</evidence>
<dbReference type="InterPro" id="IPR050066">
    <property type="entry name" value="UvrABC_protein_C"/>
</dbReference>
<comment type="similarity">
    <text evidence="7">Belongs to the UvrC family.</text>
</comment>
<feature type="domain" description="UvrC family homology region profile" evidence="11">
    <location>
        <begin position="269"/>
        <end position="534"/>
    </location>
</feature>
<evidence type="ECO:0000256" key="6">
    <source>
        <dbReference type="ARBA" id="ARBA00023236"/>
    </source>
</evidence>
<evidence type="ECO:0000313" key="12">
    <source>
        <dbReference type="EMBL" id="XBH22753.1"/>
    </source>
</evidence>
<evidence type="ECO:0000256" key="4">
    <source>
        <dbReference type="ARBA" id="ARBA00022881"/>
    </source>
</evidence>
<evidence type="ECO:0000259" key="9">
    <source>
        <dbReference type="PROSITE" id="PS50151"/>
    </source>
</evidence>
<evidence type="ECO:0000256" key="8">
    <source>
        <dbReference type="SAM" id="MobiDB-lite"/>
    </source>
</evidence>
<proteinExistence type="inferred from homology"/>
<reference evidence="12" key="1">
    <citation type="submission" date="2024-02" db="EMBL/GenBank/DDBJ databases">
        <title>Tomenella chthoni gen. nov. sp. nov., a member of the family Jonesiaceae isolated from bat guano.</title>
        <authorList>
            <person name="Miller S.L."/>
            <person name="King J."/>
            <person name="Sankaranarayanan K."/>
            <person name="Lawson P.A."/>
        </authorList>
    </citation>
    <scope>NUCLEOTIDE SEQUENCE</scope>
    <source>
        <strain evidence="12">BS-20</strain>
    </source>
</reference>
<dbReference type="FunFam" id="3.40.1440.10:FF:000001">
    <property type="entry name" value="UvrABC system protein C"/>
    <property type="match status" value="1"/>
</dbReference>
<comment type="subcellular location">
    <subcellularLocation>
        <location evidence="7">Cytoplasm</location>
    </subcellularLocation>
</comment>